<feature type="compositionally biased region" description="Low complexity" evidence="1">
    <location>
        <begin position="8"/>
        <end position="21"/>
    </location>
</feature>
<feature type="region of interest" description="Disordered" evidence="1">
    <location>
        <begin position="295"/>
        <end position="386"/>
    </location>
</feature>
<dbReference type="AlphaFoldDB" id="A0A9X6RMD1"/>
<name>A0A9X6RMD1_HYPEX</name>
<organism evidence="2 3">
    <name type="scientific">Hypsibius exemplaris</name>
    <name type="common">Freshwater tardigrade</name>
    <dbReference type="NCBI Taxonomy" id="2072580"/>
    <lineage>
        <taxon>Eukaryota</taxon>
        <taxon>Metazoa</taxon>
        <taxon>Ecdysozoa</taxon>
        <taxon>Tardigrada</taxon>
        <taxon>Eutardigrada</taxon>
        <taxon>Parachela</taxon>
        <taxon>Hypsibioidea</taxon>
        <taxon>Hypsibiidae</taxon>
        <taxon>Hypsibius</taxon>
    </lineage>
</organism>
<evidence type="ECO:0000256" key="1">
    <source>
        <dbReference type="SAM" id="MobiDB-lite"/>
    </source>
</evidence>
<comment type="caution">
    <text evidence="2">The sequence shown here is derived from an EMBL/GenBank/DDBJ whole genome shotgun (WGS) entry which is preliminary data.</text>
</comment>
<gene>
    <name evidence="2" type="ORF">BV898_17657</name>
</gene>
<reference evidence="3" key="1">
    <citation type="submission" date="2017-01" db="EMBL/GenBank/DDBJ databases">
        <title>Comparative genomics of anhydrobiosis in the tardigrade Hypsibius dujardini.</title>
        <authorList>
            <person name="Yoshida Y."/>
            <person name="Koutsovoulos G."/>
            <person name="Laetsch D."/>
            <person name="Stevens L."/>
            <person name="Kumar S."/>
            <person name="Horikawa D."/>
            <person name="Ishino K."/>
            <person name="Komine S."/>
            <person name="Tomita M."/>
            <person name="Blaxter M."/>
            <person name="Arakawa K."/>
        </authorList>
    </citation>
    <scope>NUCLEOTIDE SEQUENCE [LARGE SCALE GENOMIC DNA]</scope>
    <source>
        <strain evidence="3">Z151</strain>
    </source>
</reference>
<dbReference type="Proteomes" id="UP000192578">
    <property type="component" value="Unassembled WGS sequence"/>
</dbReference>
<keyword evidence="3" id="KW-1185">Reference proteome</keyword>
<feature type="region of interest" description="Disordered" evidence="1">
    <location>
        <begin position="1"/>
        <end position="104"/>
    </location>
</feature>
<feature type="compositionally biased region" description="Polar residues" evidence="1">
    <location>
        <begin position="309"/>
        <end position="323"/>
    </location>
</feature>
<evidence type="ECO:0000313" key="3">
    <source>
        <dbReference type="Proteomes" id="UP000192578"/>
    </source>
</evidence>
<sequence length="470" mass="53066">MTSLPDISRVSISSNESSSPSGRLGVRSRPVHMQTESYLRLLATKRQNPSPLPQLEPASRISGRSTPALLELDEPDESRTPSRHGSPVRGPQDTESLAAESESERLEFATVESLSPSFTPGEFQVDNVHSSSFSDSHASVLKYGTHGKNDKEVQDLIDDIRRTLTNLKNNSEQFSRDRRRTSDVSIYSMVLMDEKSSDIEKSTRSFQSERIQPQQKKKSNDIETTLLDFFTPSNKIPKALLDAAKKRNQALEQQVYRQQISFQRFQDIQDVLLNTLLAKQEKLDKLIKRVDSDLHLGTSDSGMEDTSGDTKTLNNFNTDSHNNPCRFDGHRMPQSAKKDQASQTSGSSVKEEAVTQHRTKNVLPKRSVSVEVHNPPPSGHETTGMLEDPDRFDILLRLIQTTLRENRDELRAVLNKSQDDTRDEMRQLVSLVEGLVQQHGHKTETKTDMKDILHKLKVIEQSGERTVDRT</sequence>
<evidence type="ECO:0000313" key="2">
    <source>
        <dbReference type="EMBL" id="OWA53224.1"/>
    </source>
</evidence>
<feature type="compositionally biased region" description="Basic and acidic residues" evidence="1">
    <location>
        <begin position="327"/>
        <end position="340"/>
    </location>
</feature>
<protein>
    <submittedName>
        <fullName evidence="2">Uncharacterized protein</fullName>
    </submittedName>
</protein>
<dbReference type="EMBL" id="MTYJ01000309">
    <property type="protein sequence ID" value="OWA53224.1"/>
    <property type="molecule type" value="Genomic_DNA"/>
</dbReference>
<proteinExistence type="predicted"/>
<accession>A0A9X6RMD1</accession>